<evidence type="ECO:0000313" key="8">
    <source>
        <dbReference type="Proteomes" id="UP000596074"/>
    </source>
</evidence>
<keyword evidence="3 4" id="KW-0998">Cell outer membrane</keyword>
<evidence type="ECO:0000256" key="4">
    <source>
        <dbReference type="HAMAP-Rule" id="MF_01411"/>
    </source>
</evidence>
<comment type="subunit">
    <text evidence="4">Component of the lipopolysaccharide transport and assembly complex. Interacts with LptE and LptA.</text>
</comment>
<dbReference type="Pfam" id="PF03968">
    <property type="entry name" value="LptD_N"/>
    <property type="match status" value="1"/>
</dbReference>
<dbReference type="HAMAP" id="MF_01411">
    <property type="entry name" value="LPS_assembly_LptD"/>
    <property type="match status" value="1"/>
</dbReference>
<proteinExistence type="inferred from homology"/>
<dbReference type="GO" id="GO:0043165">
    <property type="term" value="P:Gram-negative-bacterium-type cell outer membrane assembly"/>
    <property type="evidence" value="ECO:0007669"/>
    <property type="project" value="UniProtKB-UniRule"/>
</dbReference>
<feature type="domain" description="Organic solvent tolerance-like N-terminal" evidence="5">
    <location>
        <begin position="78"/>
        <end position="208"/>
    </location>
</feature>
<evidence type="ECO:0000259" key="5">
    <source>
        <dbReference type="Pfam" id="PF03968"/>
    </source>
</evidence>
<evidence type="ECO:0000256" key="1">
    <source>
        <dbReference type="ARBA" id="ARBA00022729"/>
    </source>
</evidence>
<keyword evidence="8" id="KW-1185">Reference proteome</keyword>
<dbReference type="InterPro" id="IPR007543">
    <property type="entry name" value="LptD_C"/>
</dbReference>
<dbReference type="InterPro" id="IPR005653">
    <property type="entry name" value="OstA-like_N"/>
</dbReference>
<dbReference type="InterPro" id="IPR050218">
    <property type="entry name" value="LptD"/>
</dbReference>
<dbReference type="GO" id="GO:1990351">
    <property type="term" value="C:transporter complex"/>
    <property type="evidence" value="ECO:0007669"/>
    <property type="project" value="TreeGrafter"/>
</dbReference>
<dbReference type="AlphaFoldDB" id="A0A9X7UXV3"/>
<sequence precursor="true">MTQFCQTFQRLTSFIAVCSGLLLWPLAAHAENLSTPPLSWYERDQLSAAEQQALPEFCRGAYRIPAITPLPGDLSEAEADQSTSDKDGNFELQGNVVLQQQDRIVRSQTARWFQSLNTGEFSGQVGVTTPELVLQGEQASLDQTAGRLHINQAEYSLPGRHIRGSADEIQSTNTGLMDMRNATFTFCEPGHNDWDIAATELHLDQNEGIGTAKHTRLRIARVPVLYLPYYRFPIGDQRMTGFLNPSVAITSKLQAEDIQIPFYWNIAPNYDATITPHYVREHGTVLESQFRHKTRWFGDGEFNYAYLEKDKTTEEKRWLVNYQQEGRFGSNWQHRWVYNNVSDDDYLNDMTPTSYVDRTTQLPRRGEILWNRNNWHFDITGETFQTIDPNIGLAARPYGRLPQLNLSYMPLTINQWQFQQRLQATRFSRKSNDIINDTEQTLSGFAALNGDRLLSDTSLAYPMEWPFGFVKPEIEYRYRSYNLRDADEALLARPDAPDLHASFGVPRYSLDAGLYFDRDLDLFGSDYQQTLEPRVFWVNSPYQENQHQIPNFDSAAITVTYASLFTGERFTGDDRLADLDQVSAGVTSRFIRGDGLEQFRASVGQIFYQTDRQVQLNGTTVPPADTRNTSSMLAEVEWTPDTHWSVYSILEWDPYDNYTKQSRYGLRFQHDNRMLNLASNTTKQFNASKDETEVLSDQIDIGAFWSLNDRWALIARALYDNRPYEESPKQPRSRILESLAGVEYQNCCWRVQFTYRESSLQENNPESEFTTRKRYGFLFSVQLKGLGNFGAGTDKLISESVTGYSRRQYHDY</sequence>
<comment type="function">
    <text evidence="4">Together with LptE, is involved in the assembly of lipopolysaccharide (LPS) at the surface of the outer membrane.</text>
</comment>
<keyword evidence="1 4" id="KW-0732">Signal</keyword>
<comment type="caution">
    <text evidence="4">Lacks conserved residue(s) required for the propagation of feature annotation.</text>
</comment>
<dbReference type="GO" id="GO:0015920">
    <property type="term" value="P:lipopolysaccharide transport"/>
    <property type="evidence" value="ECO:0007669"/>
    <property type="project" value="InterPro"/>
</dbReference>
<feature type="chain" id="PRO_5041027784" description="LPS-assembly protein LptD" evidence="4">
    <location>
        <begin position="31"/>
        <end position="812"/>
    </location>
</feature>
<accession>A0A9X7UXV3</accession>
<dbReference type="KEGG" id="vcw:GJQ55_10755"/>
<gene>
    <name evidence="4 7" type="primary">lptD</name>
    <name evidence="7" type="ORF">GJQ55_10755</name>
</gene>
<name>A0A9X7UXV3_9GAMM</name>
<comment type="subcellular location">
    <subcellularLocation>
        <location evidence="4">Cell outer membrane</location>
    </subcellularLocation>
</comment>
<dbReference type="Pfam" id="PF04453">
    <property type="entry name" value="LptD"/>
    <property type="match status" value="1"/>
</dbReference>
<protein>
    <recommendedName>
        <fullName evidence="4">LPS-assembly protein LptD</fullName>
    </recommendedName>
</protein>
<evidence type="ECO:0000256" key="2">
    <source>
        <dbReference type="ARBA" id="ARBA00023136"/>
    </source>
</evidence>
<dbReference type="InterPro" id="IPR020889">
    <property type="entry name" value="LipoPS_assembly_LptD"/>
</dbReference>
<dbReference type="Proteomes" id="UP000596074">
    <property type="component" value="Chromosome"/>
</dbReference>
<dbReference type="GO" id="GO:0009279">
    <property type="term" value="C:cell outer membrane"/>
    <property type="evidence" value="ECO:0007669"/>
    <property type="project" value="UniProtKB-SubCell"/>
</dbReference>
<organism evidence="7 8">
    <name type="scientific">Venatoribacter cucullus</name>
    <dbReference type="NCBI Taxonomy" id="2661630"/>
    <lineage>
        <taxon>Bacteria</taxon>
        <taxon>Pseudomonadati</taxon>
        <taxon>Pseudomonadota</taxon>
        <taxon>Gammaproteobacteria</taxon>
        <taxon>Oceanospirillales</taxon>
        <taxon>Oceanospirillaceae</taxon>
        <taxon>Venatoribacter</taxon>
    </lineage>
</organism>
<evidence type="ECO:0000256" key="3">
    <source>
        <dbReference type="ARBA" id="ARBA00023237"/>
    </source>
</evidence>
<reference evidence="7 8" key="1">
    <citation type="submission" date="2019-11" db="EMBL/GenBank/DDBJ databases">
        <title>Venatorbacter sp. nov. a predator of Campylobacter and other Gram-negative bacteria.</title>
        <authorList>
            <person name="Saeedi A."/>
            <person name="Cummings N.J."/>
            <person name="Connerton I.F."/>
            <person name="Connerton P.L."/>
        </authorList>
    </citation>
    <scope>NUCLEOTIDE SEQUENCE [LARGE SCALE GENOMIC DNA]</scope>
    <source>
        <strain evidence="7">XL5</strain>
    </source>
</reference>
<evidence type="ECO:0000313" key="7">
    <source>
        <dbReference type="EMBL" id="QQD24920.1"/>
    </source>
</evidence>
<comment type="similarity">
    <text evidence="4">Belongs to the LptD family.</text>
</comment>
<dbReference type="PANTHER" id="PTHR30189">
    <property type="entry name" value="LPS-ASSEMBLY PROTEIN"/>
    <property type="match status" value="1"/>
</dbReference>
<keyword evidence="2 4" id="KW-0472">Membrane</keyword>
<dbReference type="PANTHER" id="PTHR30189:SF1">
    <property type="entry name" value="LPS-ASSEMBLY PROTEIN LPTD"/>
    <property type="match status" value="1"/>
</dbReference>
<dbReference type="EMBL" id="CP046056">
    <property type="protein sequence ID" value="QQD24920.1"/>
    <property type="molecule type" value="Genomic_DNA"/>
</dbReference>
<feature type="signal peptide" evidence="4">
    <location>
        <begin position="1"/>
        <end position="30"/>
    </location>
</feature>
<evidence type="ECO:0000259" key="6">
    <source>
        <dbReference type="Pfam" id="PF04453"/>
    </source>
</evidence>
<feature type="domain" description="LptD C-terminal" evidence="6">
    <location>
        <begin position="316"/>
        <end position="711"/>
    </location>
</feature>